<dbReference type="EMBL" id="CP036498">
    <property type="protein sequence ID" value="QUS41120.1"/>
    <property type="molecule type" value="Genomic_DNA"/>
</dbReference>
<evidence type="ECO:0000256" key="4">
    <source>
        <dbReference type="SAM" id="SignalP"/>
    </source>
</evidence>
<comment type="similarity">
    <text evidence="1">Belongs to the leucine-binding protein family.</text>
</comment>
<keyword evidence="2 4" id="KW-0732">Signal</keyword>
<feature type="domain" description="Leucine-binding protein" evidence="5">
    <location>
        <begin position="25"/>
        <end position="362"/>
    </location>
</feature>
<dbReference type="InterPro" id="IPR051010">
    <property type="entry name" value="BCAA_transport"/>
</dbReference>
<proteinExistence type="inferred from homology"/>
<keyword evidence="7" id="KW-1185">Reference proteome</keyword>
<dbReference type="Pfam" id="PF13458">
    <property type="entry name" value="Peripla_BP_6"/>
    <property type="match status" value="1"/>
</dbReference>
<evidence type="ECO:0000256" key="3">
    <source>
        <dbReference type="ARBA" id="ARBA00022970"/>
    </source>
</evidence>
<protein>
    <submittedName>
        <fullName evidence="6">ABC transporter substrate-binding protein</fullName>
    </submittedName>
</protein>
<evidence type="ECO:0000256" key="1">
    <source>
        <dbReference type="ARBA" id="ARBA00010062"/>
    </source>
</evidence>
<organism evidence="6 7">
    <name type="scientific">Tardiphaga alba</name>
    <dbReference type="NCBI Taxonomy" id="340268"/>
    <lineage>
        <taxon>Bacteria</taxon>
        <taxon>Pseudomonadati</taxon>
        <taxon>Pseudomonadota</taxon>
        <taxon>Alphaproteobacteria</taxon>
        <taxon>Hyphomicrobiales</taxon>
        <taxon>Nitrobacteraceae</taxon>
        <taxon>Tardiphaga</taxon>
    </lineage>
</organism>
<evidence type="ECO:0000256" key="2">
    <source>
        <dbReference type="ARBA" id="ARBA00022729"/>
    </source>
</evidence>
<dbReference type="RefSeq" id="WP_211909721.1">
    <property type="nucleotide sequence ID" value="NZ_CP036498.1"/>
</dbReference>
<keyword evidence="3" id="KW-0813">Transport</keyword>
<dbReference type="InterPro" id="IPR028082">
    <property type="entry name" value="Peripla_BP_I"/>
</dbReference>
<dbReference type="PANTHER" id="PTHR30483">
    <property type="entry name" value="LEUCINE-SPECIFIC-BINDING PROTEIN"/>
    <property type="match status" value="1"/>
</dbReference>
<sequence length="399" mass="42665">MMLKGMVAGLVFVAAVGHAQAQDGPVKIGVLTDMSSSLSDTQGMGSVEGARLAIEDFGGTVLGRKIELVHADHQNKADIGATIARRWFDTEDVRLIVDLGNSSVGLATQGIAKDKDRITIATGAATSELTGKACSPNSFHWGYDSYQFSGAAPAQMVKAGLDTWFFVTADYAFGYALENDTRKVVEAAGGKVVGSVRHPINTQDFSSFLLQAQGSGAKVIAIASAVGDLQNALKQGQEFAIFGKKQVPSAMALLLVDVKSVGLQATQGTSISTVFYWDQDDATREFAKRFRARMQRPPSEAQAMNYSGVMHYLKAVKAAGTTETQAVLKKMKETPVDDLMTKQAKIRADGRLMRDVRLAKVKSPAESKADWDFFEIGATVPGEQAFRPAADSACPLLAK</sequence>
<feature type="signal peptide" evidence="4">
    <location>
        <begin position="1"/>
        <end position="21"/>
    </location>
</feature>
<name>A0ABX8AH28_9BRAD</name>
<reference evidence="6 7" key="1">
    <citation type="submission" date="2019-02" db="EMBL/GenBank/DDBJ databases">
        <title>Emended description of the genus Rhodopseudomonas and description of Rhodopseudomonas albus sp. nov., a non-phototrophic, heavy-metal-tolerant bacterium isolated from garden soil.</title>
        <authorList>
            <person name="Bao Z."/>
            <person name="Cao W.W."/>
            <person name="Sato Y."/>
            <person name="Nishizawa T."/>
            <person name="Zhao J."/>
            <person name="Guo Y."/>
            <person name="Ohta H."/>
        </authorList>
    </citation>
    <scope>NUCLEOTIDE SEQUENCE [LARGE SCALE GENOMIC DNA]</scope>
    <source>
        <strain evidence="6 7">SK50-23</strain>
    </source>
</reference>
<evidence type="ECO:0000313" key="6">
    <source>
        <dbReference type="EMBL" id="QUS41120.1"/>
    </source>
</evidence>
<dbReference type="PANTHER" id="PTHR30483:SF6">
    <property type="entry name" value="PERIPLASMIC BINDING PROTEIN OF ABC TRANSPORTER FOR NATURAL AMINO ACIDS"/>
    <property type="match status" value="1"/>
</dbReference>
<accession>A0ABX8AH28</accession>
<dbReference type="InterPro" id="IPR028081">
    <property type="entry name" value="Leu-bd"/>
</dbReference>
<dbReference type="CDD" id="cd06327">
    <property type="entry name" value="PBP1_SBP-like"/>
    <property type="match status" value="1"/>
</dbReference>
<dbReference type="Proteomes" id="UP000682843">
    <property type="component" value="Chromosome"/>
</dbReference>
<evidence type="ECO:0000313" key="7">
    <source>
        <dbReference type="Proteomes" id="UP000682843"/>
    </source>
</evidence>
<keyword evidence="3" id="KW-0029">Amino-acid transport</keyword>
<feature type="chain" id="PRO_5047427700" evidence="4">
    <location>
        <begin position="22"/>
        <end position="399"/>
    </location>
</feature>
<dbReference type="SUPFAM" id="SSF53822">
    <property type="entry name" value="Periplasmic binding protein-like I"/>
    <property type="match status" value="1"/>
</dbReference>
<evidence type="ECO:0000259" key="5">
    <source>
        <dbReference type="Pfam" id="PF13458"/>
    </source>
</evidence>
<dbReference type="Gene3D" id="3.40.50.2300">
    <property type="match status" value="2"/>
</dbReference>
<gene>
    <name evidence="6" type="ORF">RPMA_21450</name>
</gene>